<evidence type="ECO:0000256" key="8">
    <source>
        <dbReference type="SAM" id="Phobius"/>
    </source>
</evidence>
<dbReference type="InterPro" id="IPR003593">
    <property type="entry name" value="AAA+_ATPase"/>
</dbReference>
<dbReference type="InterPro" id="IPR050835">
    <property type="entry name" value="ABC_transporter_sub-D"/>
</dbReference>
<keyword evidence="7 8" id="KW-0472">Membrane</keyword>
<dbReference type="RefSeq" id="WP_103718173.1">
    <property type="nucleotide sequence ID" value="NZ_PQFZ01000005.1"/>
</dbReference>
<dbReference type="SMART" id="SM00382">
    <property type="entry name" value="AAA"/>
    <property type="match status" value="1"/>
</dbReference>
<feature type="domain" description="ABC transmembrane type-1" evidence="10">
    <location>
        <begin position="46"/>
        <end position="345"/>
    </location>
</feature>
<dbReference type="Gene3D" id="3.40.50.300">
    <property type="entry name" value="P-loop containing nucleotide triphosphate hydrolases"/>
    <property type="match status" value="1"/>
</dbReference>
<sequence>MSHVGEPFTLPPRRMPGIRATGSRVGKFVRRLWSTPEAARLGWLVLGLFAVIVATVVGQIWLNAWNQPFYDALAQKDLAAFAQQTLVFLYIAGGLLVLNVAQNWLHETVKVRLRELLTGSLLDDWLGPRRAVHLALAGEIGVNPDQRIHEDARHLSELSADLGIGLLQAALLLVSFVGVLWILSRDVAFVMGDQTIAIPGYMVWCALIYAATGSWLSWRVGRPLVALNAERYTREAELRFTLVRVNEHLDAISLHAGEGTEHKHLREELDRVIGVLQSIVRMTARLTWVTAGYGWFAIIAPVLVAAPGYFGGSLSFGKLMMAVAAFLQVQQALRWFIDNYGRIADWHATFLRIKAFRDALAALDVVGEGFDRIVIEDHPQGGMAFDRLELTSAAGCSVLDKVVIDVPAGTRLLIVGPPGSGKSTLFRAIAGLWPWGRGRLRLPPRESMMFLPQRPYLPLGSLREALLYPVPSRPHDDEALRAALHRTGLAHLTPALDKTRRWDRELTLDEQQRVAFARLLLHEPRWVIMDEAIDTIEEENRRLVLSIFEKELAATGVVSIGRRAALNGFYHRLVHLALHSTPCPWPSRVEARRIGPAAAMVTGNALDAP</sequence>
<dbReference type="GO" id="GO:0005886">
    <property type="term" value="C:plasma membrane"/>
    <property type="evidence" value="ECO:0007669"/>
    <property type="project" value="UniProtKB-SubCell"/>
</dbReference>
<evidence type="ECO:0000313" key="12">
    <source>
        <dbReference type="Proteomes" id="UP000236919"/>
    </source>
</evidence>
<feature type="transmembrane region" description="Helical" evidence="8">
    <location>
        <begin position="41"/>
        <end position="61"/>
    </location>
</feature>
<feature type="transmembrane region" description="Helical" evidence="8">
    <location>
        <begin position="81"/>
        <end position="105"/>
    </location>
</feature>
<dbReference type="GO" id="GO:0016887">
    <property type="term" value="F:ATP hydrolysis activity"/>
    <property type="evidence" value="ECO:0007669"/>
    <property type="project" value="InterPro"/>
</dbReference>
<proteinExistence type="predicted"/>
<reference evidence="11 12" key="1">
    <citation type="submission" date="2018-01" db="EMBL/GenBank/DDBJ databases">
        <title>Genomic Encyclopedia of Type Strains, Phase III (KMG-III): the genomes of soil and plant-associated and newly described type strains.</title>
        <authorList>
            <person name="Whitman W."/>
        </authorList>
    </citation>
    <scope>NUCLEOTIDE SEQUENCE [LARGE SCALE GENOMIC DNA]</scope>
    <source>
        <strain evidence="11 12">1131</strain>
    </source>
</reference>
<organism evidence="11 12">
    <name type="scientific">Bosea psychrotolerans</name>
    <dbReference type="NCBI Taxonomy" id="1871628"/>
    <lineage>
        <taxon>Bacteria</taxon>
        <taxon>Pseudomonadati</taxon>
        <taxon>Pseudomonadota</taxon>
        <taxon>Alphaproteobacteria</taxon>
        <taxon>Hyphomicrobiales</taxon>
        <taxon>Boseaceae</taxon>
        <taxon>Bosea</taxon>
    </lineage>
</organism>
<comment type="caution">
    <text evidence="11">The sequence shown here is derived from an EMBL/GenBank/DDBJ whole genome shotgun (WGS) entry which is preliminary data.</text>
</comment>
<evidence type="ECO:0000256" key="2">
    <source>
        <dbReference type="ARBA" id="ARBA00022448"/>
    </source>
</evidence>
<evidence type="ECO:0000256" key="6">
    <source>
        <dbReference type="ARBA" id="ARBA00022989"/>
    </source>
</evidence>
<keyword evidence="4" id="KW-0547">Nucleotide-binding</keyword>
<name>A0A2S4MCS5_9HYPH</name>
<dbReference type="EMBL" id="PQFZ01000005">
    <property type="protein sequence ID" value="POR52560.1"/>
    <property type="molecule type" value="Genomic_DNA"/>
</dbReference>
<gene>
    <name evidence="11" type="ORF">CYD53_105225</name>
</gene>
<evidence type="ECO:0000256" key="1">
    <source>
        <dbReference type="ARBA" id="ARBA00004651"/>
    </source>
</evidence>
<dbReference type="PROSITE" id="PS50893">
    <property type="entry name" value="ABC_TRANSPORTER_2"/>
    <property type="match status" value="1"/>
</dbReference>
<dbReference type="SUPFAM" id="SSF52540">
    <property type="entry name" value="P-loop containing nucleoside triphosphate hydrolases"/>
    <property type="match status" value="1"/>
</dbReference>
<keyword evidence="12" id="KW-1185">Reference proteome</keyword>
<dbReference type="InterPro" id="IPR027417">
    <property type="entry name" value="P-loop_NTPase"/>
</dbReference>
<keyword evidence="6 8" id="KW-1133">Transmembrane helix</keyword>
<dbReference type="GO" id="GO:0005524">
    <property type="term" value="F:ATP binding"/>
    <property type="evidence" value="ECO:0007669"/>
    <property type="project" value="UniProtKB-KW"/>
</dbReference>
<keyword evidence="3 8" id="KW-0812">Transmembrane</keyword>
<dbReference type="Pfam" id="PF06472">
    <property type="entry name" value="ABC_membrane_2"/>
    <property type="match status" value="1"/>
</dbReference>
<feature type="transmembrane region" description="Helical" evidence="8">
    <location>
        <begin position="162"/>
        <end position="184"/>
    </location>
</feature>
<protein>
    <submittedName>
        <fullName evidence="11">Putative ATP-binding cassette transporter</fullName>
    </submittedName>
</protein>
<dbReference type="InterPro" id="IPR003439">
    <property type="entry name" value="ABC_transporter-like_ATP-bd"/>
</dbReference>
<dbReference type="PANTHER" id="PTHR11384">
    <property type="entry name" value="ATP-BINDING CASSETTE, SUB-FAMILY D MEMBER"/>
    <property type="match status" value="1"/>
</dbReference>
<evidence type="ECO:0000256" key="5">
    <source>
        <dbReference type="ARBA" id="ARBA00022840"/>
    </source>
</evidence>
<evidence type="ECO:0000256" key="3">
    <source>
        <dbReference type="ARBA" id="ARBA00022692"/>
    </source>
</evidence>
<dbReference type="AlphaFoldDB" id="A0A2S4MCS5"/>
<dbReference type="PANTHER" id="PTHR11384:SF59">
    <property type="entry name" value="LYSOSOMAL COBALAMIN TRANSPORTER ABCD4"/>
    <property type="match status" value="1"/>
</dbReference>
<evidence type="ECO:0000313" key="11">
    <source>
        <dbReference type="EMBL" id="POR52560.1"/>
    </source>
</evidence>
<keyword evidence="5 11" id="KW-0067">ATP-binding</keyword>
<evidence type="ECO:0000256" key="7">
    <source>
        <dbReference type="ARBA" id="ARBA00023136"/>
    </source>
</evidence>
<dbReference type="InterPro" id="IPR011527">
    <property type="entry name" value="ABC1_TM_dom"/>
</dbReference>
<accession>A0A2S4MCS5</accession>
<dbReference type="Gene3D" id="1.20.1560.10">
    <property type="entry name" value="ABC transporter type 1, transmembrane domain"/>
    <property type="match status" value="1"/>
</dbReference>
<comment type="subcellular location">
    <subcellularLocation>
        <location evidence="1">Cell membrane</location>
        <topology evidence="1">Multi-pass membrane protein</topology>
    </subcellularLocation>
</comment>
<dbReference type="OrthoDB" id="9810134at2"/>
<evidence type="ECO:0000256" key="4">
    <source>
        <dbReference type="ARBA" id="ARBA00022741"/>
    </source>
</evidence>
<feature type="transmembrane region" description="Helical" evidence="8">
    <location>
        <begin position="196"/>
        <end position="218"/>
    </location>
</feature>
<evidence type="ECO:0000259" key="9">
    <source>
        <dbReference type="PROSITE" id="PS50893"/>
    </source>
</evidence>
<evidence type="ECO:0000259" key="10">
    <source>
        <dbReference type="PROSITE" id="PS50929"/>
    </source>
</evidence>
<dbReference type="GO" id="GO:0140359">
    <property type="term" value="F:ABC-type transporter activity"/>
    <property type="evidence" value="ECO:0007669"/>
    <property type="project" value="InterPro"/>
</dbReference>
<dbReference type="InterPro" id="IPR036640">
    <property type="entry name" value="ABC1_TM_sf"/>
</dbReference>
<feature type="domain" description="ABC transporter" evidence="9">
    <location>
        <begin position="383"/>
        <end position="603"/>
    </location>
</feature>
<keyword evidence="2" id="KW-0813">Transport</keyword>
<dbReference type="SUPFAM" id="SSF90123">
    <property type="entry name" value="ABC transporter transmembrane region"/>
    <property type="match status" value="1"/>
</dbReference>
<dbReference type="Proteomes" id="UP000236919">
    <property type="component" value="Unassembled WGS sequence"/>
</dbReference>
<dbReference type="Pfam" id="PF00005">
    <property type="entry name" value="ABC_tran"/>
    <property type="match status" value="1"/>
</dbReference>
<feature type="transmembrane region" description="Helical" evidence="8">
    <location>
        <begin position="286"/>
        <end position="310"/>
    </location>
</feature>
<dbReference type="CDD" id="cd03223">
    <property type="entry name" value="ABCD_peroxisomal_ALDP"/>
    <property type="match status" value="1"/>
</dbReference>
<dbReference type="PROSITE" id="PS50929">
    <property type="entry name" value="ABC_TM1F"/>
    <property type="match status" value="1"/>
</dbReference>